<dbReference type="SUPFAM" id="SSF102114">
    <property type="entry name" value="Radical SAM enzymes"/>
    <property type="match status" value="1"/>
</dbReference>
<sequence>MMTTCTASSLPEPDMATASPRPRQRQCQCHRPPMTPSALTAFLVSHNLKPHPHANAIQRHLVLFATANPHIPHPDTAIDWTQVPDLPKRAAALLTVHARLATEVANTSTSADGNTTKLLVRILQSGSLVETVVMHYDRKDTHQVLASEPGAVATALGAADAADDLLHLNAAQQRGKRNLKPRTAVCISSQVGCKMACTFCATGTMGFKAHLSPAEIAEQVLWANRIRPISSVIAMGMGEPFDNYGNLVAAINVMTNRRVFALGEGNICVSTVGVVPKIKQFMVDCPGVKLALSLHAPNQELRNTIVPSARTFKLDTLMDAVDQYLTRNKRIMIEYILIRNVNCSIPLAHQLGTLLQSRSVILNLIPYNPTDVGEQYEAPTPQDVDDFERILVQEYKVRTTVRRTMGQDIDGACGQLVVKATRSASAVGAGKCSNDVEDLVDAKPKIGGGCKGGGKCCSTKTEDEKEKEPCVNGDQCCSVKTGSSEAKQRARVVKRGTPKTAASVAVDASAEPLVETDESQAAVDPKTTSKSPADKNEQDDKWLVPMALAALAGVLVGRVLWKGLVRSRLA</sequence>
<dbReference type="GO" id="GO:0005737">
    <property type="term" value="C:cytoplasm"/>
    <property type="evidence" value="ECO:0007669"/>
    <property type="project" value="UniProtKB-SubCell"/>
</dbReference>
<keyword evidence="10" id="KW-0411">Iron-sulfur</keyword>
<feature type="domain" description="Radical SAM core" evidence="12">
    <location>
        <begin position="179"/>
        <end position="408"/>
    </location>
</feature>
<dbReference type="PANTHER" id="PTHR30544">
    <property type="entry name" value="23S RRNA METHYLTRANSFERASE"/>
    <property type="match status" value="1"/>
</dbReference>
<organism evidence="13 14">
    <name type="scientific">Catenaria anguillulae PL171</name>
    <dbReference type="NCBI Taxonomy" id="765915"/>
    <lineage>
        <taxon>Eukaryota</taxon>
        <taxon>Fungi</taxon>
        <taxon>Fungi incertae sedis</taxon>
        <taxon>Blastocladiomycota</taxon>
        <taxon>Blastocladiomycetes</taxon>
        <taxon>Blastocladiales</taxon>
        <taxon>Catenariaceae</taxon>
        <taxon>Catenaria</taxon>
    </lineage>
</organism>
<dbReference type="Pfam" id="PF04055">
    <property type="entry name" value="Radical_SAM"/>
    <property type="match status" value="1"/>
</dbReference>
<evidence type="ECO:0000256" key="3">
    <source>
        <dbReference type="ARBA" id="ARBA00022485"/>
    </source>
</evidence>
<dbReference type="SFLD" id="SFLDG01062">
    <property type="entry name" value="methyltransferase_(Class_A)"/>
    <property type="match status" value="1"/>
</dbReference>
<dbReference type="SFLD" id="SFLDF00275">
    <property type="entry name" value="adenosine_C2_methyltransferase"/>
    <property type="match status" value="1"/>
</dbReference>
<dbReference type="EMBL" id="MCFL01000004">
    <property type="protein sequence ID" value="ORZ39846.1"/>
    <property type="molecule type" value="Genomic_DNA"/>
</dbReference>
<evidence type="ECO:0000313" key="13">
    <source>
        <dbReference type="EMBL" id="ORZ39846.1"/>
    </source>
</evidence>
<keyword evidence="9" id="KW-0408">Iron</keyword>
<keyword evidence="6" id="KW-0808">Transferase</keyword>
<comment type="caution">
    <text evidence="13">The sequence shown here is derived from an EMBL/GenBank/DDBJ whole genome shotgun (WGS) entry which is preliminary data.</text>
</comment>
<dbReference type="STRING" id="765915.A0A1Y2HZ11"/>
<evidence type="ECO:0000256" key="9">
    <source>
        <dbReference type="ARBA" id="ARBA00023004"/>
    </source>
</evidence>
<keyword evidence="7" id="KW-0949">S-adenosyl-L-methionine</keyword>
<evidence type="ECO:0000256" key="5">
    <source>
        <dbReference type="ARBA" id="ARBA00022603"/>
    </source>
</evidence>
<dbReference type="PANTHER" id="PTHR30544:SF8">
    <property type="entry name" value="RADICAL SAM SUPERFAMILY PROTEIN"/>
    <property type="match status" value="1"/>
</dbReference>
<dbReference type="InterPro" id="IPR058240">
    <property type="entry name" value="rSAM_sf"/>
</dbReference>
<dbReference type="GO" id="GO:0030488">
    <property type="term" value="P:tRNA methylation"/>
    <property type="evidence" value="ECO:0007669"/>
    <property type="project" value="TreeGrafter"/>
</dbReference>
<comment type="subcellular location">
    <subcellularLocation>
        <location evidence="2">Cytoplasm</location>
    </subcellularLocation>
</comment>
<dbReference type="CDD" id="cd01335">
    <property type="entry name" value="Radical_SAM"/>
    <property type="match status" value="1"/>
</dbReference>
<protein>
    <recommendedName>
        <fullName evidence="12">Radical SAM core domain-containing protein</fullName>
    </recommendedName>
</protein>
<dbReference type="InterPro" id="IPR007197">
    <property type="entry name" value="rSAM"/>
</dbReference>
<keyword evidence="3" id="KW-0004">4Fe-4S</keyword>
<keyword evidence="14" id="KW-1185">Reference proteome</keyword>
<gene>
    <name evidence="13" type="ORF">BCR44DRAFT_1536119</name>
</gene>
<keyword evidence="8" id="KW-0479">Metal-binding</keyword>
<evidence type="ECO:0000256" key="6">
    <source>
        <dbReference type="ARBA" id="ARBA00022679"/>
    </source>
</evidence>
<comment type="cofactor">
    <cofactor evidence="1">
        <name>[4Fe-4S] cluster</name>
        <dbReference type="ChEBI" id="CHEBI:49883"/>
    </cofactor>
</comment>
<dbReference type="GO" id="GO:0008173">
    <property type="term" value="F:RNA methyltransferase activity"/>
    <property type="evidence" value="ECO:0007669"/>
    <property type="project" value="InterPro"/>
</dbReference>
<dbReference type="Proteomes" id="UP000193411">
    <property type="component" value="Unassembled WGS sequence"/>
</dbReference>
<feature type="region of interest" description="Disordered" evidence="11">
    <location>
        <begin position="1"/>
        <end position="28"/>
    </location>
</feature>
<dbReference type="GO" id="GO:0051539">
    <property type="term" value="F:4 iron, 4 sulfur cluster binding"/>
    <property type="evidence" value="ECO:0007669"/>
    <property type="project" value="UniProtKB-KW"/>
</dbReference>
<evidence type="ECO:0000256" key="2">
    <source>
        <dbReference type="ARBA" id="ARBA00004496"/>
    </source>
</evidence>
<dbReference type="AlphaFoldDB" id="A0A1Y2HZ11"/>
<keyword evidence="4" id="KW-0963">Cytoplasm</keyword>
<evidence type="ECO:0000256" key="4">
    <source>
        <dbReference type="ARBA" id="ARBA00022490"/>
    </source>
</evidence>
<dbReference type="GO" id="GO:0046872">
    <property type="term" value="F:metal ion binding"/>
    <property type="evidence" value="ECO:0007669"/>
    <property type="project" value="UniProtKB-KW"/>
</dbReference>
<evidence type="ECO:0000256" key="10">
    <source>
        <dbReference type="ARBA" id="ARBA00023014"/>
    </source>
</evidence>
<dbReference type="SFLD" id="SFLDS00029">
    <property type="entry name" value="Radical_SAM"/>
    <property type="match status" value="1"/>
</dbReference>
<evidence type="ECO:0000256" key="7">
    <source>
        <dbReference type="ARBA" id="ARBA00022691"/>
    </source>
</evidence>
<dbReference type="GO" id="GO:0070475">
    <property type="term" value="P:rRNA base methylation"/>
    <property type="evidence" value="ECO:0007669"/>
    <property type="project" value="TreeGrafter"/>
</dbReference>
<dbReference type="InterPro" id="IPR004383">
    <property type="entry name" value="rRNA_lsu_MTrfase_RlmN/Cfr"/>
</dbReference>
<dbReference type="OrthoDB" id="538249at2759"/>
<evidence type="ECO:0000256" key="11">
    <source>
        <dbReference type="SAM" id="MobiDB-lite"/>
    </source>
</evidence>
<proteinExistence type="predicted"/>
<keyword evidence="5" id="KW-0489">Methyltransferase</keyword>
<accession>A0A1Y2HZ11</accession>
<dbReference type="InterPro" id="IPR040072">
    <property type="entry name" value="Methyltransferase_A"/>
</dbReference>
<dbReference type="Gene3D" id="3.20.20.70">
    <property type="entry name" value="Aldolase class I"/>
    <property type="match status" value="1"/>
</dbReference>
<evidence type="ECO:0000256" key="8">
    <source>
        <dbReference type="ARBA" id="ARBA00022723"/>
    </source>
</evidence>
<evidence type="ECO:0000256" key="1">
    <source>
        <dbReference type="ARBA" id="ARBA00001966"/>
    </source>
</evidence>
<evidence type="ECO:0000259" key="12">
    <source>
        <dbReference type="PROSITE" id="PS51918"/>
    </source>
</evidence>
<name>A0A1Y2HZ11_9FUNG</name>
<evidence type="ECO:0000313" key="14">
    <source>
        <dbReference type="Proteomes" id="UP000193411"/>
    </source>
</evidence>
<dbReference type="PROSITE" id="PS51918">
    <property type="entry name" value="RADICAL_SAM"/>
    <property type="match status" value="1"/>
</dbReference>
<feature type="region of interest" description="Disordered" evidence="11">
    <location>
        <begin position="488"/>
        <end position="538"/>
    </location>
</feature>
<dbReference type="InterPro" id="IPR013785">
    <property type="entry name" value="Aldolase_TIM"/>
</dbReference>
<reference evidence="13 14" key="1">
    <citation type="submission" date="2016-07" db="EMBL/GenBank/DDBJ databases">
        <title>Pervasive Adenine N6-methylation of Active Genes in Fungi.</title>
        <authorList>
            <consortium name="DOE Joint Genome Institute"/>
            <person name="Mondo S.J."/>
            <person name="Dannebaum R.O."/>
            <person name="Kuo R.C."/>
            <person name="Labutti K."/>
            <person name="Haridas S."/>
            <person name="Kuo A."/>
            <person name="Salamov A."/>
            <person name="Ahrendt S.R."/>
            <person name="Lipzen A."/>
            <person name="Sullivan W."/>
            <person name="Andreopoulos W.B."/>
            <person name="Clum A."/>
            <person name="Lindquist E."/>
            <person name="Daum C."/>
            <person name="Ramamoorthy G.K."/>
            <person name="Gryganskyi A."/>
            <person name="Culley D."/>
            <person name="Magnuson J.K."/>
            <person name="James T.Y."/>
            <person name="O'Malley M.A."/>
            <person name="Stajich J.E."/>
            <person name="Spatafora J.W."/>
            <person name="Visel A."/>
            <person name="Grigoriev I.V."/>
        </authorList>
    </citation>
    <scope>NUCLEOTIDE SEQUENCE [LARGE SCALE GENOMIC DNA]</scope>
    <source>
        <strain evidence="13 14">PL171</strain>
    </source>
</reference>